<accession>A0A392V1C7</accession>
<protein>
    <recommendedName>
        <fullName evidence="1">F-box domain-containing protein</fullName>
    </recommendedName>
</protein>
<dbReference type="AlphaFoldDB" id="A0A392V1C7"/>
<name>A0A392V1C7_9FABA</name>
<proteinExistence type="predicted"/>
<dbReference type="InterPro" id="IPR001810">
    <property type="entry name" value="F-box_dom"/>
</dbReference>
<evidence type="ECO:0000313" key="2">
    <source>
        <dbReference type="EMBL" id="MCI81212.1"/>
    </source>
</evidence>
<comment type="caution">
    <text evidence="2">The sequence shown here is derived from an EMBL/GenBank/DDBJ whole genome shotgun (WGS) entry which is preliminary data.</text>
</comment>
<sequence length="56" mass="6116">MDDIQEVNVGVNAQEGEVGFTLETLPDYGLALVMNLLSPYDLLSLRAVSPHLNTNK</sequence>
<evidence type="ECO:0000259" key="1">
    <source>
        <dbReference type="PROSITE" id="PS50181"/>
    </source>
</evidence>
<keyword evidence="3" id="KW-1185">Reference proteome</keyword>
<evidence type="ECO:0000313" key="3">
    <source>
        <dbReference type="Proteomes" id="UP000265520"/>
    </source>
</evidence>
<feature type="non-terminal residue" evidence="2">
    <location>
        <position position="56"/>
    </location>
</feature>
<dbReference type="Proteomes" id="UP000265520">
    <property type="component" value="Unassembled WGS sequence"/>
</dbReference>
<feature type="domain" description="F-box" evidence="1">
    <location>
        <begin position="19"/>
        <end position="56"/>
    </location>
</feature>
<dbReference type="EMBL" id="LXQA011013450">
    <property type="protein sequence ID" value="MCI81212.1"/>
    <property type="molecule type" value="Genomic_DNA"/>
</dbReference>
<reference evidence="2 3" key="1">
    <citation type="journal article" date="2018" name="Front. Plant Sci.">
        <title>Red Clover (Trifolium pratense) and Zigzag Clover (T. medium) - A Picture of Genomic Similarities and Differences.</title>
        <authorList>
            <person name="Dluhosova J."/>
            <person name="Istvanek J."/>
            <person name="Nedelnik J."/>
            <person name="Repkova J."/>
        </authorList>
    </citation>
    <scope>NUCLEOTIDE SEQUENCE [LARGE SCALE GENOMIC DNA]</scope>
    <source>
        <strain evidence="3">cv. 10/8</strain>
        <tissue evidence="2">Leaf</tissue>
    </source>
</reference>
<dbReference type="PROSITE" id="PS50181">
    <property type="entry name" value="FBOX"/>
    <property type="match status" value="1"/>
</dbReference>
<organism evidence="2 3">
    <name type="scientific">Trifolium medium</name>
    <dbReference type="NCBI Taxonomy" id="97028"/>
    <lineage>
        <taxon>Eukaryota</taxon>
        <taxon>Viridiplantae</taxon>
        <taxon>Streptophyta</taxon>
        <taxon>Embryophyta</taxon>
        <taxon>Tracheophyta</taxon>
        <taxon>Spermatophyta</taxon>
        <taxon>Magnoliopsida</taxon>
        <taxon>eudicotyledons</taxon>
        <taxon>Gunneridae</taxon>
        <taxon>Pentapetalae</taxon>
        <taxon>rosids</taxon>
        <taxon>fabids</taxon>
        <taxon>Fabales</taxon>
        <taxon>Fabaceae</taxon>
        <taxon>Papilionoideae</taxon>
        <taxon>50 kb inversion clade</taxon>
        <taxon>NPAAA clade</taxon>
        <taxon>Hologalegina</taxon>
        <taxon>IRL clade</taxon>
        <taxon>Trifolieae</taxon>
        <taxon>Trifolium</taxon>
    </lineage>
</organism>